<dbReference type="GO" id="GO:0005737">
    <property type="term" value="C:cytoplasm"/>
    <property type="evidence" value="ECO:0007669"/>
    <property type="project" value="TreeGrafter"/>
</dbReference>
<evidence type="ECO:0000256" key="4">
    <source>
        <dbReference type="ARBA" id="ARBA00023136"/>
    </source>
</evidence>
<name>X1VMG0_9ZZZZ</name>
<sequence>MKKEIIINESMGETRIAILEDDRLVEVYVEKQGQQRMVSNIYKGKVENVIPGMQAAFVDIGYGINAFLPFSEIHNGEFLLAGVDSDDA</sequence>
<dbReference type="InterPro" id="IPR012340">
    <property type="entry name" value="NA-bd_OB-fold"/>
</dbReference>
<dbReference type="EMBL" id="BARW01028142">
    <property type="protein sequence ID" value="GAJ09705.1"/>
    <property type="molecule type" value="Genomic_DNA"/>
</dbReference>
<dbReference type="CDD" id="cd04453">
    <property type="entry name" value="S1_RNase_E"/>
    <property type="match status" value="1"/>
</dbReference>
<proteinExistence type="predicted"/>
<keyword evidence="3" id="KW-0540">Nuclease</keyword>
<dbReference type="PANTHER" id="PTHR30001:SF1">
    <property type="entry name" value="RIBONUCLEASE E_G-LIKE PROTEIN, CHLOROPLASTIC"/>
    <property type="match status" value="1"/>
</dbReference>
<gene>
    <name evidence="6" type="ORF">S12H4_45506</name>
</gene>
<keyword evidence="4" id="KW-0472">Membrane</keyword>
<reference evidence="6" key="1">
    <citation type="journal article" date="2014" name="Front. Microbiol.">
        <title>High frequency of phylogenetically diverse reductive dehalogenase-homologous genes in deep subseafloor sedimentary metagenomes.</title>
        <authorList>
            <person name="Kawai M."/>
            <person name="Futagami T."/>
            <person name="Toyoda A."/>
            <person name="Takaki Y."/>
            <person name="Nishi S."/>
            <person name="Hori S."/>
            <person name="Arai W."/>
            <person name="Tsubouchi T."/>
            <person name="Morono Y."/>
            <person name="Uchiyama I."/>
            <person name="Ito T."/>
            <person name="Fujiyama A."/>
            <person name="Inagaki F."/>
            <person name="Takami H."/>
        </authorList>
    </citation>
    <scope>NUCLEOTIDE SEQUENCE</scope>
    <source>
        <strain evidence="6">Expedition CK06-06</strain>
    </source>
</reference>
<dbReference type="GO" id="GO:0004540">
    <property type="term" value="F:RNA nuclease activity"/>
    <property type="evidence" value="ECO:0007669"/>
    <property type="project" value="InterPro"/>
</dbReference>
<evidence type="ECO:0000259" key="5">
    <source>
        <dbReference type="PROSITE" id="PS50126"/>
    </source>
</evidence>
<dbReference type="SUPFAM" id="SSF50249">
    <property type="entry name" value="Nucleic acid-binding proteins"/>
    <property type="match status" value="1"/>
</dbReference>
<keyword evidence="2" id="KW-0997">Cell inner membrane</keyword>
<dbReference type="GO" id="GO:0006364">
    <property type="term" value="P:rRNA processing"/>
    <property type="evidence" value="ECO:0007669"/>
    <property type="project" value="TreeGrafter"/>
</dbReference>
<evidence type="ECO:0000256" key="1">
    <source>
        <dbReference type="ARBA" id="ARBA00022475"/>
    </source>
</evidence>
<protein>
    <recommendedName>
        <fullName evidence="5">S1 motif domain-containing protein</fullName>
    </recommendedName>
</protein>
<accession>X1VMG0</accession>
<dbReference type="AlphaFoldDB" id="X1VMG0"/>
<comment type="caution">
    <text evidence="6">The sequence shown here is derived from an EMBL/GenBank/DDBJ whole genome shotgun (WGS) entry which is preliminary data.</text>
</comment>
<dbReference type="GO" id="GO:0003723">
    <property type="term" value="F:RNA binding"/>
    <property type="evidence" value="ECO:0007669"/>
    <property type="project" value="InterPro"/>
</dbReference>
<evidence type="ECO:0000313" key="6">
    <source>
        <dbReference type="EMBL" id="GAJ09705.1"/>
    </source>
</evidence>
<keyword evidence="3" id="KW-0378">Hydrolase</keyword>
<dbReference type="Pfam" id="PF00575">
    <property type="entry name" value="S1"/>
    <property type="match status" value="1"/>
</dbReference>
<organism evidence="6">
    <name type="scientific">marine sediment metagenome</name>
    <dbReference type="NCBI Taxonomy" id="412755"/>
    <lineage>
        <taxon>unclassified sequences</taxon>
        <taxon>metagenomes</taxon>
        <taxon>ecological metagenomes</taxon>
    </lineage>
</organism>
<dbReference type="PROSITE" id="PS50126">
    <property type="entry name" value="S1"/>
    <property type="match status" value="1"/>
</dbReference>
<feature type="non-terminal residue" evidence="6">
    <location>
        <position position="88"/>
    </location>
</feature>
<dbReference type="InterPro" id="IPR003029">
    <property type="entry name" value="S1_domain"/>
</dbReference>
<dbReference type="InterPro" id="IPR004659">
    <property type="entry name" value="RNase_E/G"/>
</dbReference>
<feature type="domain" description="S1 motif" evidence="5">
    <location>
        <begin position="39"/>
        <end position="88"/>
    </location>
</feature>
<evidence type="ECO:0000256" key="2">
    <source>
        <dbReference type="ARBA" id="ARBA00022519"/>
    </source>
</evidence>
<evidence type="ECO:0000256" key="3">
    <source>
        <dbReference type="ARBA" id="ARBA00022722"/>
    </source>
</evidence>
<keyword evidence="1" id="KW-1003">Cell membrane</keyword>
<dbReference type="Gene3D" id="2.40.50.140">
    <property type="entry name" value="Nucleic acid-binding proteins"/>
    <property type="match status" value="1"/>
</dbReference>
<dbReference type="PANTHER" id="PTHR30001">
    <property type="entry name" value="RIBONUCLEASE"/>
    <property type="match status" value="1"/>
</dbReference>